<evidence type="ECO:0000256" key="4">
    <source>
        <dbReference type="ARBA" id="ARBA00022793"/>
    </source>
</evidence>
<keyword evidence="16" id="KW-1185">Reference proteome</keyword>
<organism evidence="14 16">
    <name type="scientific">Halogeometricum borinquense (strain ATCC 700274 / DSM 11551 / JCM 10706 / KCTC 4070 / PR3)</name>
    <dbReference type="NCBI Taxonomy" id="469382"/>
    <lineage>
        <taxon>Archaea</taxon>
        <taxon>Methanobacteriati</taxon>
        <taxon>Methanobacteriota</taxon>
        <taxon>Stenosarchaea group</taxon>
        <taxon>Halobacteria</taxon>
        <taxon>Halobacteriales</taxon>
        <taxon>Haloferacaceae</taxon>
        <taxon>Halogeometricum</taxon>
    </lineage>
</organism>
<comment type="subcellular location">
    <subcellularLocation>
        <location evidence="2">Golgi apparatus membrane</location>
        <topology evidence="2">Single-pass type II membrane protein</topology>
    </subcellularLocation>
    <subcellularLocation>
        <location evidence="12">Golgi apparatus</location>
        <location evidence="12">Golgi stack membrane</location>
    </subcellularLocation>
</comment>
<reference evidence="15 17" key="2">
    <citation type="journal article" date="2014" name="PLoS Genet.">
        <title>Phylogenetically driven sequencing of extremely halophilic archaea reveals strategies for static and dynamic osmo-response.</title>
        <authorList>
            <person name="Becker E.A."/>
            <person name="Seitzer P.M."/>
            <person name="Tritt A."/>
            <person name="Larsen D."/>
            <person name="Krusor M."/>
            <person name="Yao A.I."/>
            <person name="Wu D."/>
            <person name="Madern D."/>
            <person name="Eisen J.A."/>
            <person name="Darling A.E."/>
            <person name="Facciotti M.T."/>
        </authorList>
    </citation>
    <scope>NUCLEOTIDE SEQUENCE [LARGE SCALE GENOMIC DNA]</scope>
    <source>
        <strain evidence="15 17">DSM 11551</strain>
    </source>
</reference>
<dbReference type="GO" id="GO:0070403">
    <property type="term" value="F:NAD+ binding"/>
    <property type="evidence" value="ECO:0007669"/>
    <property type="project" value="InterPro"/>
</dbReference>
<keyword evidence="11" id="KW-0456">Lyase</keyword>
<evidence type="ECO:0000256" key="7">
    <source>
        <dbReference type="ARBA" id="ARBA00023027"/>
    </source>
</evidence>
<evidence type="ECO:0000256" key="5">
    <source>
        <dbReference type="ARBA" id="ARBA00022968"/>
    </source>
</evidence>
<dbReference type="InterPro" id="IPR044516">
    <property type="entry name" value="UXS-like"/>
</dbReference>
<dbReference type="STRING" id="469382.Hbor_17030"/>
<accession>E4NM66</accession>
<dbReference type="KEGG" id="hbo:Hbor_17030"/>
<dbReference type="InterPro" id="IPR001509">
    <property type="entry name" value="Epimerase_deHydtase"/>
</dbReference>
<dbReference type="Proteomes" id="UP000011585">
    <property type="component" value="Unassembled WGS sequence"/>
</dbReference>
<feature type="domain" description="NAD-dependent epimerase/dehydratase" evidence="13">
    <location>
        <begin position="7"/>
        <end position="244"/>
    </location>
</feature>
<keyword evidence="3" id="KW-0812">Transmembrane</keyword>
<dbReference type="RefSeq" id="WP_006054815.1">
    <property type="nucleotide sequence ID" value="NC_014729.1"/>
</dbReference>
<dbReference type="HOGENOM" id="CLU_007383_4_0_2"/>
<evidence type="ECO:0000256" key="10">
    <source>
        <dbReference type="ARBA" id="ARBA00023180"/>
    </source>
</evidence>
<dbReference type="EMBL" id="CP001690">
    <property type="protein sequence ID" value="ADQ67271.1"/>
    <property type="molecule type" value="Genomic_DNA"/>
</dbReference>
<evidence type="ECO:0000259" key="13">
    <source>
        <dbReference type="Pfam" id="PF01370"/>
    </source>
</evidence>
<keyword evidence="8" id="KW-0333">Golgi apparatus</keyword>
<evidence type="ECO:0000256" key="11">
    <source>
        <dbReference type="ARBA" id="ARBA00023239"/>
    </source>
</evidence>
<dbReference type="EMBL" id="AOHT01000024">
    <property type="protein sequence ID" value="ELY28487.1"/>
    <property type="molecule type" value="Genomic_DNA"/>
</dbReference>
<dbReference type="Proteomes" id="UP000006663">
    <property type="component" value="Chromosome"/>
</dbReference>
<evidence type="ECO:0000313" key="15">
    <source>
        <dbReference type="EMBL" id="ELY28487.1"/>
    </source>
</evidence>
<dbReference type="UniPathway" id="UPA00796">
    <property type="reaction ID" value="UER00771"/>
</dbReference>
<dbReference type="SUPFAM" id="SSF51735">
    <property type="entry name" value="NAD(P)-binding Rossmann-fold domains"/>
    <property type="match status" value="1"/>
</dbReference>
<dbReference type="GO" id="GO:0033320">
    <property type="term" value="P:UDP-D-xylose biosynthetic process"/>
    <property type="evidence" value="ECO:0007669"/>
    <property type="project" value="UniProtKB-UniPathway"/>
</dbReference>
<evidence type="ECO:0000313" key="17">
    <source>
        <dbReference type="Proteomes" id="UP000011585"/>
    </source>
</evidence>
<dbReference type="Pfam" id="PF01370">
    <property type="entry name" value="Epimerase"/>
    <property type="match status" value="1"/>
</dbReference>
<dbReference type="PANTHER" id="PTHR43078">
    <property type="entry name" value="UDP-GLUCURONIC ACID DECARBOXYLASE-RELATED"/>
    <property type="match status" value="1"/>
</dbReference>
<dbReference type="InterPro" id="IPR036291">
    <property type="entry name" value="NAD(P)-bd_dom_sf"/>
</dbReference>
<evidence type="ECO:0000256" key="9">
    <source>
        <dbReference type="ARBA" id="ARBA00023136"/>
    </source>
</evidence>
<evidence type="ECO:0000313" key="14">
    <source>
        <dbReference type="EMBL" id="ADQ67271.1"/>
    </source>
</evidence>
<keyword evidence="7" id="KW-0520">NAD</keyword>
<evidence type="ECO:0000256" key="1">
    <source>
        <dbReference type="ARBA" id="ARBA00001911"/>
    </source>
</evidence>
<reference evidence="14 16" key="1">
    <citation type="journal article" date="2009" name="Stand. Genomic Sci.">
        <title>Complete genome sequence of Halogeometricum borinquense type strain (PR3).</title>
        <authorList>
            <person name="Malfatti S."/>
            <person name="Tindall B.J."/>
            <person name="Schneider S."/>
            <person name="Fahnrich R."/>
            <person name="Lapidus A."/>
            <person name="Labuttii K."/>
            <person name="Copeland A."/>
            <person name="Glavina Del Rio T."/>
            <person name="Nolan M."/>
            <person name="Chen F."/>
            <person name="Lucas S."/>
            <person name="Tice H."/>
            <person name="Cheng J.F."/>
            <person name="Bruce D."/>
            <person name="Goodwin L."/>
            <person name="Pitluck S."/>
            <person name="Anderson I."/>
            <person name="Pati A."/>
            <person name="Ivanova N."/>
            <person name="Mavromatis K."/>
            <person name="Chen A."/>
            <person name="Palaniappan K."/>
            <person name="D'haeseleer P."/>
            <person name="Goker M."/>
            <person name="Bristow J."/>
            <person name="Eisen J.A."/>
            <person name="Markowitz V."/>
            <person name="Hugenholtz P."/>
            <person name="Kyrpides N.C."/>
            <person name="Klenk H.P."/>
            <person name="Chain P."/>
        </authorList>
    </citation>
    <scope>NUCLEOTIDE SEQUENCE [LARGE SCALE GENOMIC DNA]</scope>
    <source>
        <strain evidence="16">ATCC 700274 / DSM 11551 / JCM 10706 / KCTC 4070 / PR3</strain>
        <strain evidence="14">PR 3</strain>
    </source>
</reference>
<dbReference type="GO" id="GO:0005737">
    <property type="term" value="C:cytoplasm"/>
    <property type="evidence" value="ECO:0007669"/>
    <property type="project" value="TreeGrafter"/>
</dbReference>
<dbReference type="AlphaFoldDB" id="E4NM66"/>
<name>E4NM66_HALBP</name>
<keyword evidence="6" id="KW-1133">Transmembrane helix</keyword>
<dbReference type="PANTHER" id="PTHR43078:SF6">
    <property type="entry name" value="UDP-GLUCURONIC ACID DECARBOXYLASE 1"/>
    <property type="match status" value="1"/>
</dbReference>
<keyword evidence="10" id="KW-0325">Glycoprotein</keyword>
<dbReference type="PATRIC" id="fig|469382.19.peg.1462"/>
<proteinExistence type="predicted"/>
<sequence length="313" mass="34494">MSDQHAVVTGGAGFLGSHLVDSLLNDGYQVTVLDNFGSGRPENLEHVDAERFETINHDVSEPFPSLNNVGVVYHFASRASPKDFDSHAVEIALANGMGTHNALQFASEHEARVVLASTSEVYGDPEEHPQHEEYRGNVNVRGPRAPYDESKRFAEALAVAYEAQHSLDIRTVRIFNTYGPRMRQDDGRVIPNFLTQALEGKDLTVYGDGSQTRSFCYVSDLIAGIRAFADAPSEVAKGEVVNVGNTDEVTIFELAELILEIVDTDSDITYEPLPEDDPKIRRPDISKATGMLDWEPTIGLEKGLKRTIEAFDD</sequence>
<dbReference type="GO" id="GO:0042732">
    <property type="term" value="P:D-xylose metabolic process"/>
    <property type="evidence" value="ECO:0007669"/>
    <property type="project" value="InterPro"/>
</dbReference>
<evidence type="ECO:0000256" key="8">
    <source>
        <dbReference type="ARBA" id="ARBA00023034"/>
    </source>
</evidence>
<dbReference type="OrthoDB" id="4907at2157"/>
<evidence type="ECO:0000256" key="6">
    <source>
        <dbReference type="ARBA" id="ARBA00022989"/>
    </source>
</evidence>
<dbReference type="eggNOG" id="arCOG01369">
    <property type="taxonomic scope" value="Archaea"/>
</dbReference>
<evidence type="ECO:0000313" key="16">
    <source>
        <dbReference type="Proteomes" id="UP000006663"/>
    </source>
</evidence>
<keyword evidence="4" id="KW-0210">Decarboxylase</keyword>
<evidence type="ECO:0000256" key="2">
    <source>
        <dbReference type="ARBA" id="ARBA00004323"/>
    </source>
</evidence>
<keyword evidence="5" id="KW-0735">Signal-anchor</keyword>
<comment type="cofactor">
    <cofactor evidence="1">
        <name>NAD(+)</name>
        <dbReference type="ChEBI" id="CHEBI:57540"/>
    </cofactor>
</comment>
<dbReference type="FunFam" id="3.40.50.720:FF:000065">
    <property type="entry name" value="UDP-glucuronic acid decarboxylase 1"/>
    <property type="match status" value="1"/>
</dbReference>
<keyword evidence="9" id="KW-0472">Membrane</keyword>
<protein>
    <submittedName>
        <fullName evidence="14">Nucleoside-diphosphate-sugar epimerase</fullName>
    </submittedName>
</protein>
<dbReference type="GeneID" id="9993522"/>
<gene>
    <name evidence="14" type="ordered locus">Hbor_17030</name>
    <name evidence="15" type="ORF">C499_07490</name>
</gene>
<dbReference type="Gene3D" id="3.40.50.720">
    <property type="entry name" value="NAD(P)-binding Rossmann-like Domain"/>
    <property type="match status" value="1"/>
</dbReference>
<evidence type="ECO:0000256" key="3">
    <source>
        <dbReference type="ARBA" id="ARBA00022692"/>
    </source>
</evidence>
<dbReference type="GO" id="GO:0048040">
    <property type="term" value="F:UDP-glucuronate decarboxylase activity"/>
    <property type="evidence" value="ECO:0007669"/>
    <property type="project" value="TreeGrafter"/>
</dbReference>
<evidence type="ECO:0000256" key="12">
    <source>
        <dbReference type="ARBA" id="ARBA00037859"/>
    </source>
</evidence>